<dbReference type="Gene3D" id="2.30.30.420">
    <property type="entry name" value="glucansucrase"/>
    <property type="match status" value="1"/>
</dbReference>
<evidence type="ECO:0000256" key="10">
    <source>
        <dbReference type="ARBA" id="ARBA00032238"/>
    </source>
</evidence>
<protein>
    <recommendedName>
        <fullName evidence="4">dextransucrase</fullName>
        <ecNumber evidence="4">2.4.1.5</ecNumber>
    </recommendedName>
    <alternativeName>
        <fullName evidence="9">Dextransucrase</fullName>
    </alternativeName>
    <alternativeName>
        <fullName evidence="10">Sucrose 6-glucosyltransferase</fullName>
    </alternativeName>
</protein>
<evidence type="ECO:0000256" key="9">
    <source>
        <dbReference type="ARBA" id="ARBA00029911"/>
    </source>
</evidence>
<dbReference type="EC" id="2.4.1.5" evidence="4"/>
<dbReference type="Pfam" id="PF02324">
    <property type="entry name" value="Glyco_hydro_70"/>
    <property type="match status" value="1"/>
</dbReference>
<gene>
    <name evidence="16" type="ORF">M3M39_00660</name>
</gene>
<sequence length="1906" mass="216973">MRPGQEIKEHYKMYKKGKQWVYACLTVATVALGLVGILPSMTTHADDQINSVNQTSTAVQSPNNSTDNNQSKSNQQLAVKEINDNDSVQSSQKSDDNQQQSQITQTVNTTSNSTEIKYQPISTGQKSDSNQTDNSDKSSNDNHSDVFEKNDSQNKSQSDDSGINNSTNDSNQTQQADSNHQNNLDKNQATDHNKDSEKVVSDDGSQKITSKPAEITNQPNPSTENNDNQEKQNSTPALFTNLNATNQNEVKYDDPHIHQIDGKTYFYDDYGQLRKNFTVVIGGQTLWFNDTTGELTTPTDQFKTGLTTIGNEHNVAYSKDAKNFDNVDGFLTANSWYRPKDIYENGEQWVPSTDSDRRPLLMAWWPDKDTQVAYLQNMQAAGLLPNVKFDFAKADQKLLNIMALTVQKNIEKRITASGNVDWLREDITHFVNSQPAWNIKSEFRSDDHLQGGALSYVNNKLTPNANSDYRLINRNPVNQEGQQKKVTDGYELLLANDIDNSNPAVQAEQLNWLYYMMNLGTIIANDPDAHFDGYRVDAVDNVDADLLKIAGDYFKAAYGINKNDKNANQHLSILEDWSFADPDYVAKHGNTQLTMDFLGHLGIIYGLTTPSENRSKLEPLMTTSLNNREGENSSENKAHPNYNFIRAHDSLVQEVIGKIITDQINPDADGLNPTPDEIKKAFEIYNDDLNSVNKKYALYNVPAAYAMLLTNKDSVPRIYYGDLFMDNGQYMGQHSPYYDALVNLLRSRIKYVAGGQNMNVQYVNGNQSMGPNDYRGVLTSVRYGKGAMTANDLGDQNTRTEGMAVVLSNNKNLKLSDTDKIVINMGAAHRNQQYRAVLLSTNNGLKSYDSDAGAPTLWTNDQGQLILDGNYVYGVSDVQVSGALSVWVPVGAPNNQDARTESSTADSTDGNVYHSNAALDSQMIFEGFSNFLDMPTTTDQYANVKIAQNADFFQSIGITSFELAPQYRPSTDSSFVDSVVKNGYSFTDRYDVGFGAPTKYGTAQQLLDCLKALHAHGMQAIDDWVPDQLYNLPGEEVVAAKRVDKSGNPVKNSDLDGSTLYDSHTVGGGEYQKIYGGAFLDKLKEMYPWIFEAKQVSNGQPMNPDEKIKEWSAKYFNGTNIQGRGAWYVLKDWGSNRYFTVNDSQVFLPKELLEGSAETGFVKNGDNTQYYSTSGYQAKSSFVPYASNWYYFDENGNMVTGEREINGETYFFLPNGVELRDAYMYSNNQMHYFNLVGKEDELPKVGTVNFYFHDENGNPIETNDGHDHFTWQYLAGTDWDYTKWVPQINGYRYDHADQYEGGKVTHTLSGKYPLYGVINVYLTYVKNQPGVVRFHFQDENGNELRTNDGHDSFTWNGEVGQPWDYTKWVPEIDGYRYDHTSQENPTYQNNELYGNYPAEGPTDVYLTYHKQGEVNFYFHDENGNPLQTNDGHDHFTWIYDVSTPWNYKNWIPAISGYWYSHADQYNPTYQNHELYGNYPAVGPTNVYLTYARNIPGIVRFHFHDQDGNEIKTNDGQNEFVWQGNIATPWDYRRWIPEINGYRYDHADQYNPTYQNHELYGNYPAVGPTDVYLTYRKTGTVNFYFHDENGNPLQTNDGHDHFAWNYDIGTPWDYKNWIPEINGYRYDHADQYNPTYQNHELYGNYPAVGPTNVYLTYARNVPGIVRFHFHDQDGNEIKTNDGKSEFVWQGDVSTPWDYHNWIPEINGYRYDHADQYNPTYQNHELSGNYPAVGPTDVYLTYHKTGTVNFYFHDENGKQLQTNDGHDHFAWNYDVGTPWNYTKWIPEINGYQYDHADQDNPTYQNHELYGNYPAVGPTNVYLTYAPAGVVKVYFHDENGNEIAQPKKLTGKVGTKWDYTKQIPEIDGYQYSHADQDNPTYRNHELYGNYPEVSPTNLYLTYEMDKKTK</sequence>
<feature type="domain" description="Glycoside hydrolase family 70 catalytic" evidence="14">
    <location>
        <begin position="360"/>
        <end position="1165"/>
    </location>
</feature>
<dbReference type="InterPro" id="IPR022263">
    <property type="entry name" value="KxYKxGKxW"/>
</dbReference>
<dbReference type="NCBIfam" id="TIGR03715">
    <property type="entry name" value="KxYKxGKxW"/>
    <property type="match status" value="1"/>
</dbReference>
<evidence type="ECO:0000259" key="15">
    <source>
        <dbReference type="Pfam" id="PF06458"/>
    </source>
</evidence>
<evidence type="ECO:0000256" key="8">
    <source>
        <dbReference type="ARBA" id="ARBA00022737"/>
    </source>
</evidence>
<feature type="compositionally biased region" description="Polar residues" evidence="12">
    <location>
        <begin position="215"/>
        <end position="234"/>
    </location>
</feature>
<evidence type="ECO:0000313" key="17">
    <source>
        <dbReference type="Proteomes" id="UP001057025"/>
    </source>
</evidence>
<evidence type="ECO:0000256" key="12">
    <source>
        <dbReference type="SAM" id="MobiDB-lite"/>
    </source>
</evidence>
<keyword evidence="7" id="KW-0732">Signal</keyword>
<dbReference type="InterPro" id="IPR017853">
    <property type="entry name" value="GH"/>
</dbReference>
<evidence type="ECO:0000256" key="13">
    <source>
        <dbReference type="SAM" id="Phobius"/>
    </source>
</evidence>
<dbReference type="Pfam" id="PF06458">
    <property type="entry name" value="MucBP"/>
    <property type="match status" value="2"/>
</dbReference>
<dbReference type="Gene3D" id="3.10.20.320">
    <property type="entry name" value="Putative peptidoglycan bound protein (lpxtg motif)"/>
    <property type="match status" value="2"/>
</dbReference>
<keyword evidence="6" id="KW-0808">Transferase</keyword>
<dbReference type="Pfam" id="PF19258">
    <property type="entry name" value="KxYKxGKxW_sig"/>
    <property type="match status" value="1"/>
</dbReference>
<comment type="catalytic activity">
    <reaction evidence="1">
        <text>[(1-&gt;6)-alpha-D-glucosyl](n) + sucrose = [(1-&gt;6)-alpha-D-glucosyl](n+1) + D-fructose</text>
        <dbReference type="Rhea" id="RHEA:18825"/>
        <dbReference type="Rhea" id="RHEA-COMP:11144"/>
        <dbReference type="Rhea" id="RHEA-COMP:11145"/>
        <dbReference type="ChEBI" id="CHEBI:17992"/>
        <dbReference type="ChEBI" id="CHEBI:18269"/>
        <dbReference type="ChEBI" id="CHEBI:37721"/>
        <dbReference type="EC" id="2.4.1.5"/>
    </reaction>
</comment>
<evidence type="ECO:0000256" key="2">
    <source>
        <dbReference type="ARBA" id="ARBA00003243"/>
    </source>
</evidence>
<dbReference type="SUPFAM" id="SSF69360">
    <property type="entry name" value="Cell wall binding repeat"/>
    <property type="match status" value="1"/>
</dbReference>
<keyword evidence="13" id="KW-1133">Transmembrane helix</keyword>
<dbReference type="PROSITE" id="PS51170">
    <property type="entry name" value="CW"/>
    <property type="match status" value="1"/>
</dbReference>
<dbReference type="SUPFAM" id="SSF51445">
    <property type="entry name" value="(Trans)glycosidases"/>
    <property type="match status" value="3"/>
</dbReference>
<evidence type="ECO:0000256" key="11">
    <source>
        <dbReference type="PROSITE-ProRule" id="PRU00591"/>
    </source>
</evidence>
<evidence type="ECO:0000256" key="5">
    <source>
        <dbReference type="ARBA" id="ARBA00022676"/>
    </source>
</evidence>
<comment type="function">
    <text evidence="2">Production of extracellular glucans, that are thought to play a key role in the development of the dental plaque because of their ability to adhere to smooth surfaces and mediate the aggregation of bacterial cells and food debris.</text>
</comment>
<evidence type="ECO:0000256" key="4">
    <source>
        <dbReference type="ARBA" id="ARBA00012592"/>
    </source>
</evidence>
<reference evidence="16" key="1">
    <citation type="submission" date="2022-05" db="EMBL/GenBank/DDBJ databases">
        <authorList>
            <person name="Oliphant S.A."/>
            <person name="Watson-Haigh N.S."/>
            <person name="Sumby K.M."/>
            <person name="Gardner J.M."/>
            <person name="Jiranek V."/>
        </authorList>
    </citation>
    <scope>NUCLEOTIDE SEQUENCE</scope>
    <source>
        <strain evidence="16">KI11_C11</strain>
    </source>
</reference>
<evidence type="ECO:0000256" key="1">
    <source>
        <dbReference type="ARBA" id="ARBA00001152"/>
    </source>
</evidence>
<organism evidence="16 17">
    <name type="scientific">Fructilactobacillus hinvesii</name>
    <dbReference type="NCBI Taxonomy" id="2940300"/>
    <lineage>
        <taxon>Bacteria</taxon>
        <taxon>Bacillati</taxon>
        <taxon>Bacillota</taxon>
        <taxon>Bacilli</taxon>
        <taxon>Lactobacillales</taxon>
        <taxon>Lactobacillaceae</taxon>
        <taxon>Fructilactobacillus</taxon>
    </lineage>
</organism>
<evidence type="ECO:0000256" key="3">
    <source>
        <dbReference type="ARBA" id="ARBA00009247"/>
    </source>
</evidence>
<dbReference type="InterPro" id="IPR018337">
    <property type="entry name" value="Cell_wall/Cho-bd_repeat"/>
</dbReference>
<feature type="compositionally biased region" description="Polar residues" evidence="12">
    <location>
        <begin position="176"/>
        <end position="187"/>
    </location>
</feature>
<keyword evidence="13" id="KW-0472">Membrane</keyword>
<feature type="compositionally biased region" description="Basic and acidic residues" evidence="12">
    <location>
        <begin position="188"/>
        <end position="205"/>
    </location>
</feature>
<feature type="compositionally biased region" description="Low complexity" evidence="12">
    <location>
        <begin position="85"/>
        <end position="102"/>
    </location>
</feature>
<feature type="compositionally biased region" description="Polar residues" evidence="12">
    <location>
        <begin position="103"/>
        <end position="126"/>
    </location>
</feature>
<name>A0ABY5BSI8_9LACO</name>
<proteinExistence type="inferred from homology"/>
<dbReference type="Gene3D" id="2.10.270.10">
    <property type="entry name" value="Cholin Binding"/>
    <property type="match status" value="1"/>
</dbReference>
<feature type="compositionally biased region" description="Polar residues" evidence="12">
    <location>
        <begin position="55"/>
        <end position="77"/>
    </location>
</feature>
<dbReference type="RefSeq" id="WP_252797321.1">
    <property type="nucleotide sequence ID" value="NZ_CP097118.1"/>
</dbReference>
<comment type="similarity">
    <text evidence="3">Belongs to the glycosyl hydrolase 70 family.</text>
</comment>
<dbReference type="EMBL" id="CP097118">
    <property type="protein sequence ID" value="USS88032.1"/>
    <property type="molecule type" value="Genomic_DNA"/>
</dbReference>
<dbReference type="InterPro" id="IPR003318">
    <property type="entry name" value="Glyco_hydro70cat"/>
</dbReference>
<feature type="compositionally biased region" description="Low complexity" evidence="12">
    <location>
        <begin position="153"/>
        <end position="175"/>
    </location>
</feature>
<evidence type="ECO:0000256" key="7">
    <source>
        <dbReference type="ARBA" id="ARBA00022729"/>
    </source>
</evidence>
<accession>A0ABY5BSI8</accession>
<dbReference type="Proteomes" id="UP001057025">
    <property type="component" value="Chromosome"/>
</dbReference>
<dbReference type="InterPro" id="IPR009459">
    <property type="entry name" value="MucBP_dom"/>
</dbReference>
<evidence type="ECO:0000259" key="14">
    <source>
        <dbReference type="Pfam" id="PF02324"/>
    </source>
</evidence>
<evidence type="ECO:0000313" key="16">
    <source>
        <dbReference type="EMBL" id="USS88032.1"/>
    </source>
</evidence>
<keyword evidence="13" id="KW-0812">Transmembrane</keyword>
<feature type="repeat" description="Cell wall-binding" evidence="11">
    <location>
        <begin position="1179"/>
        <end position="1198"/>
    </location>
</feature>
<feature type="domain" description="MucBP" evidence="15">
    <location>
        <begin position="1828"/>
        <end position="1873"/>
    </location>
</feature>
<keyword evidence="8" id="KW-0677">Repeat</keyword>
<dbReference type="Gene3D" id="2.30.30.20">
    <property type="entry name" value="Aspartate carbamoyltransferase regulatory subunit, C-terminal domain"/>
    <property type="match status" value="1"/>
</dbReference>
<feature type="domain" description="MucBP" evidence="15">
    <location>
        <begin position="1332"/>
        <end position="1408"/>
    </location>
</feature>
<keyword evidence="5" id="KW-0328">Glycosyltransferase</keyword>
<evidence type="ECO:0000256" key="6">
    <source>
        <dbReference type="ARBA" id="ARBA00022679"/>
    </source>
</evidence>
<dbReference type="Gene3D" id="3.20.20.470">
    <property type="entry name" value="Glucansucrase"/>
    <property type="match status" value="1"/>
</dbReference>
<feature type="region of interest" description="Disordered" evidence="12">
    <location>
        <begin position="55"/>
        <end position="234"/>
    </location>
</feature>
<feature type="transmembrane region" description="Helical" evidence="13">
    <location>
        <begin position="20"/>
        <end position="41"/>
    </location>
</feature>
<keyword evidence="17" id="KW-1185">Reference proteome</keyword>
<feature type="compositionally biased region" description="Basic and acidic residues" evidence="12">
    <location>
        <begin position="134"/>
        <end position="152"/>
    </location>
</feature>